<dbReference type="RefSeq" id="WP_320003815.1">
    <property type="nucleotide sequence ID" value="NZ_JAUHJS010000003.1"/>
</dbReference>
<dbReference type="NCBIfam" id="TIGR01392">
    <property type="entry name" value="homoserO_Ac_trn"/>
    <property type="match status" value="1"/>
</dbReference>
<feature type="domain" description="AB hydrolase-1" evidence="3">
    <location>
        <begin position="41"/>
        <end position="323"/>
    </location>
</feature>
<dbReference type="InterPro" id="IPR029058">
    <property type="entry name" value="AB_hydrolase_fold"/>
</dbReference>
<dbReference type="PANTHER" id="PTHR32268:SF11">
    <property type="entry name" value="HOMOSERINE O-ACETYLTRANSFERASE"/>
    <property type="match status" value="1"/>
</dbReference>
<evidence type="ECO:0000313" key="4">
    <source>
        <dbReference type="EMBL" id="MDN4165290.1"/>
    </source>
</evidence>
<keyword evidence="2" id="KW-0963">Cytoplasm</keyword>
<dbReference type="EC" id="2.3.1.31" evidence="2"/>
<dbReference type="PIRSF" id="PIRSF000443">
    <property type="entry name" value="Homoser_Ac_trans"/>
    <property type="match status" value="1"/>
</dbReference>
<keyword evidence="2" id="KW-0486">Methionine biosynthesis</keyword>
<dbReference type="GO" id="GO:0004414">
    <property type="term" value="F:homoserine O-acetyltransferase activity"/>
    <property type="evidence" value="ECO:0007669"/>
    <property type="project" value="UniProtKB-EC"/>
</dbReference>
<dbReference type="Proteomes" id="UP001168552">
    <property type="component" value="Unassembled WGS sequence"/>
</dbReference>
<organism evidence="4 5">
    <name type="scientific">Shiella aurantiaca</name>
    <dbReference type="NCBI Taxonomy" id="3058365"/>
    <lineage>
        <taxon>Bacteria</taxon>
        <taxon>Pseudomonadati</taxon>
        <taxon>Bacteroidota</taxon>
        <taxon>Cytophagia</taxon>
        <taxon>Cytophagales</taxon>
        <taxon>Shiellaceae</taxon>
        <taxon>Shiella</taxon>
    </lineage>
</organism>
<feature type="binding site" evidence="2">
    <location>
        <position position="320"/>
    </location>
    <ligand>
        <name>substrate</name>
    </ligand>
</feature>
<keyword evidence="2 4" id="KW-0012">Acyltransferase</keyword>
<protein>
    <recommendedName>
        <fullName evidence="2">Homoserine O-acetyltransferase</fullName>
        <shortName evidence="2">HAT</shortName>
        <ecNumber evidence="2">2.3.1.31</ecNumber>
    </recommendedName>
    <alternativeName>
        <fullName evidence="2">Homoserine transacetylase</fullName>
        <shortName evidence="2">HTA</shortName>
    </alternativeName>
</protein>
<comment type="caution">
    <text evidence="2">Lacks conserved residue(s) required for the propagation of feature annotation.</text>
</comment>
<feature type="active site" description="Nucleophile" evidence="2">
    <location>
        <position position="136"/>
    </location>
</feature>
<comment type="pathway">
    <text evidence="2">Amino-acid biosynthesis; L-methionine biosynthesis via de novo pathway; O-acetyl-L-homoserine from L-homoserine: step 1/1.</text>
</comment>
<feature type="active site" evidence="2">
    <location>
        <position position="290"/>
    </location>
</feature>
<reference evidence="4" key="1">
    <citation type="submission" date="2023-06" db="EMBL/GenBank/DDBJ databases">
        <title>Cytophagales bacterium Strain LB-30, isolated from soil.</title>
        <authorList>
            <person name="Liu B."/>
        </authorList>
    </citation>
    <scope>NUCLEOTIDE SEQUENCE</scope>
    <source>
        <strain evidence="4">LB-30</strain>
    </source>
</reference>
<accession>A0ABT8F4G1</accession>
<comment type="subunit">
    <text evidence="2">Homodimer.</text>
</comment>
<comment type="subcellular location">
    <subcellularLocation>
        <location evidence="2">Cytoplasm</location>
    </subcellularLocation>
</comment>
<dbReference type="PANTHER" id="PTHR32268">
    <property type="entry name" value="HOMOSERINE O-ACETYLTRANSFERASE"/>
    <property type="match status" value="1"/>
</dbReference>
<gene>
    <name evidence="4" type="primary">metX</name>
    <name evidence="2" type="synonym">metXA</name>
    <name evidence="4" type="ORF">QWY31_07245</name>
</gene>
<feature type="binding site" evidence="2">
    <location>
        <position position="202"/>
    </location>
    <ligand>
        <name>substrate</name>
    </ligand>
</feature>
<evidence type="ECO:0000259" key="3">
    <source>
        <dbReference type="Pfam" id="PF00561"/>
    </source>
</evidence>
<dbReference type="HAMAP" id="MF_00296">
    <property type="entry name" value="MetX_acyltransf"/>
    <property type="match status" value="1"/>
</dbReference>
<dbReference type="SUPFAM" id="SSF53474">
    <property type="entry name" value="alpha/beta-Hydrolases"/>
    <property type="match status" value="1"/>
</dbReference>
<proteinExistence type="inferred from homology"/>
<keyword evidence="1 2" id="KW-0808">Transferase</keyword>
<name>A0ABT8F4G1_9BACT</name>
<evidence type="ECO:0000313" key="5">
    <source>
        <dbReference type="Proteomes" id="UP001168552"/>
    </source>
</evidence>
<comment type="function">
    <text evidence="2">Transfers an acetyl group from acetyl-CoA to L-homoserine, forming acetyl-L-homoserine.</text>
</comment>
<comment type="similarity">
    <text evidence="2">Belongs to the AB hydrolase superfamily. MetX family.</text>
</comment>
<dbReference type="Pfam" id="PF00561">
    <property type="entry name" value="Abhydrolase_1"/>
    <property type="match status" value="1"/>
</dbReference>
<keyword evidence="5" id="KW-1185">Reference proteome</keyword>
<dbReference type="EMBL" id="JAUHJS010000003">
    <property type="protein sequence ID" value="MDN4165290.1"/>
    <property type="molecule type" value="Genomic_DNA"/>
</dbReference>
<dbReference type="InterPro" id="IPR000073">
    <property type="entry name" value="AB_hydrolase_1"/>
</dbReference>
<dbReference type="Gene3D" id="3.40.50.1820">
    <property type="entry name" value="alpha/beta hydrolase"/>
    <property type="match status" value="1"/>
</dbReference>
<evidence type="ECO:0000256" key="1">
    <source>
        <dbReference type="ARBA" id="ARBA00022679"/>
    </source>
</evidence>
<keyword evidence="2" id="KW-0028">Amino-acid biosynthesis</keyword>
<comment type="caution">
    <text evidence="4">The sequence shown here is derived from an EMBL/GenBank/DDBJ whole genome shotgun (WGS) entry which is preliminary data.</text>
</comment>
<feature type="active site" evidence="2">
    <location>
        <position position="319"/>
    </location>
</feature>
<evidence type="ECO:0000256" key="2">
    <source>
        <dbReference type="HAMAP-Rule" id="MF_00296"/>
    </source>
</evidence>
<comment type="catalytic activity">
    <reaction evidence="2">
        <text>L-homoserine + acetyl-CoA = O-acetyl-L-homoserine + CoA</text>
        <dbReference type="Rhea" id="RHEA:13701"/>
        <dbReference type="ChEBI" id="CHEBI:57287"/>
        <dbReference type="ChEBI" id="CHEBI:57288"/>
        <dbReference type="ChEBI" id="CHEBI:57476"/>
        <dbReference type="ChEBI" id="CHEBI:57716"/>
        <dbReference type="EC" id="2.3.1.31"/>
    </reaction>
</comment>
<sequence length="349" mass="39068">MVRHHTFQYSSAFTLESGGQLPGFQLHYTLAGQLNEDATNVVWVVHALTGSSDFSQWWENLIGAGKTFDPKNYLIIGVNSLGSCYGSTGPLSINPLSGQPYYHAFPFITQRDIVRSFDILREHLGIQQIHTLIGGSLGGQQALEWAIEQPSLFSNLIVLATNAQHSPYGIAFNESQRMSIALDPTWKENQPLAGIQGMKVARSIGLLSYRTYQTYRKQQSESDEEIIDGYRAASYQQYQGEKLSQRFNAFSYWVLSKTMDAHHVGRGRGSIAQALGRIQANTLVIGIDSDLLFPLREQILLQQYIPQATLETIPSLYGHDGFLIETEKIGKSIQQFYSKQKKTLNTLTP</sequence>
<dbReference type="InterPro" id="IPR008220">
    <property type="entry name" value="HAT_MetX-like"/>
</dbReference>